<reference evidence="2 3" key="1">
    <citation type="journal article" date="2023" name="Plant Dis.">
        <title>First Report of Diplodia intermedia Causing Canker and Dieback Diseases on Apple Trees in Canada.</title>
        <authorList>
            <person name="Ellouze W."/>
            <person name="Ilyukhin E."/>
            <person name="Sulman M."/>
            <person name="Ali S."/>
        </authorList>
    </citation>
    <scope>NUCLEOTIDE SEQUENCE [LARGE SCALE GENOMIC DNA]</scope>
    <source>
        <strain evidence="2 3">M45-28</strain>
    </source>
</reference>
<accession>A0ABR3TTV5</accession>
<dbReference type="Proteomes" id="UP001521184">
    <property type="component" value="Unassembled WGS sequence"/>
</dbReference>
<evidence type="ECO:0000313" key="3">
    <source>
        <dbReference type="Proteomes" id="UP001521184"/>
    </source>
</evidence>
<feature type="transmembrane region" description="Helical" evidence="1">
    <location>
        <begin position="97"/>
        <end position="125"/>
    </location>
</feature>
<proteinExistence type="predicted"/>
<comment type="caution">
    <text evidence="2">The sequence shown here is derived from an EMBL/GenBank/DDBJ whole genome shotgun (WGS) entry which is preliminary data.</text>
</comment>
<keyword evidence="3" id="KW-1185">Reference proteome</keyword>
<keyword evidence="1" id="KW-0812">Transmembrane</keyword>
<dbReference type="EMBL" id="JAKEKT020000025">
    <property type="protein sequence ID" value="KAL1643953.1"/>
    <property type="molecule type" value="Genomic_DNA"/>
</dbReference>
<feature type="transmembrane region" description="Helical" evidence="1">
    <location>
        <begin position="232"/>
        <end position="255"/>
    </location>
</feature>
<gene>
    <name evidence="2" type="ORF">SLS58_004628</name>
</gene>
<organism evidence="2 3">
    <name type="scientific">Diplodia intermedia</name>
    <dbReference type="NCBI Taxonomy" id="856260"/>
    <lineage>
        <taxon>Eukaryota</taxon>
        <taxon>Fungi</taxon>
        <taxon>Dikarya</taxon>
        <taxon>Ascomycota</taxon>
        <taxon>Pezizomycotina</taxon>
        <taxon>Dothideomycetes</taxon>
        <taxon>Dothideomycetes incertae sedis</taxon>
        <taxon>Botryosphaeriales</taxon>
        <taxon>Botryosphaeriaceae</taxon>
        <taxon>Diplodia</taxon>
    </lineage>
</organism>
<keyword evidence="1" id="KW-0472">Membrane</keyword>
<keyword evidence="1" id="KW-1133">Transmembrane helix</keyword>
<sequence>MVFSVNNGMFPKITDIVDNPAITTMPGTDGAVPLTREWTGIAALDRQFTVLLVFFWQLLDGRHPAGTLQAAHFFGQMGAYWTLMQLEAKREGNKRRIIATTLIGLLYQNISVAITIPLWCLAHLLTLPARPTSSTLTAALSIDPVEARILPWAMTLGYILPSVAMAVPPSQYAPNLPAQTQQYLATAWQVFPLWTALSSALILRPIFTSTTTSTTNPATTKTKPTTTTPPHLFALLLATIPHAATLALSLTAFLLPTLFHAPTSFHPLAVFLPRYSPPDAAPVSLAAGVHRFMQWDEAVSGAASVVWAATVYLRDARTKGGEGRWGVGGVAARAVGWSVVGGPAAAAVVLVWGRDEVVFASL</sequence>
<protein>
    <submittedName>
        <fullName evidence="2">Uncharacterized protein</fullName>
    </submittedName>
</protein>
<evidence type="ECO:0000256" key="1">
    <source>
        <dbReference type="SAM" id="Phobius"/>
    </source>
</evidence>
<feature type="transmembrane region" description="Helical" evidence="1">
    <location>
        <begin position="188"/>
        <end position="207"/>
    </location>
</feature>
<evidence type="ECO:0000313" key="2">
    <source>
        <dbReference type="EMBL" id="KAL1643953.1"/>
    </source>
</evidence>
<name>A0ABR3TTV5_9PEZI</name>